<dbReference type="GO" id="GO:0032259">
    <property type="term" value="P:methylation"/>
    <property type="evidence" value="ECO:0007669"/>
    <property type="project" value="UniProtKB-KW"/>
</dbReference>
<dbReference type="GO" id="GO:0000793">
    <property type="term" value="C:condensed chromosome"/>
    <property type="evidence" value="ECO:0007669"/>
    <property type="project" value="TreeGrafter"/>
</dbReference>
<dbReference type="GO" id="GO:0035861">
    <property type="term" value="C:site of double-strand break"/>
    <property type="evidence" value="ECO:0007669"/>
    <property type="project" value="TreeGrafter"/>
</dbReference>
<name>A0A4C1Y2B8_EUMVA</name>
<dbReference type="GO" id="GO:0000014">
    <property type="term" value="F:single-stranded DNA endodeoxyribonuclease activity"/>
    <property type="evidence" value="ECO:0007669"/>
    <property type="project" value="TreeGrafter"/>
</dbReference>
<comment type="caution">
    <text evidence="1">The sequence shown here is derived from an EMBL/GenBank/DDBJ whole genome shotgun (WGS) entry which is preliminary data.</text>
</comment>
<dbReference type="GO" id="GO:0031297">
    <property type="term" value="P:replication fork processing"/>
    <property type="evidence" value="ECO:0007669"/>
    <property type="project" value="TreeGrafter"/>
</dbReference>
<dbReference type="GO" id="GO:0003697">
    <property type="term" value="F:single-stranded DNA binding"/>
    <property type="evidence" value="ECO:0007669"/>
    <property type="project" value="TreeGrafter"/>
</dbReference>
<dbReference type="GO" id="GO:0042800">
    <property type="term" value="F:histone H3K4 methyltransferase activity"/>
    <property type="evidence" value="ECO:0007669"/>
    <property type="project" value="TreeGrafter"/>
</dbReference>
<protein>
    <submittedName>
        <fullName evidence="1">Histone-lysine N-methyltransferase SETMAR</fullName>
    </submittedName>
</protein>
<keyword evidence="2" id="KW-1185">Reference proteome</keyword>
<keyword evidence="1" id="KW-0489">Methyltransferase</keyword>
<dbReference type="GO" id="GO:0005634">
    <property type="term" value="C:nucleus"/>
    <property type="evidence" value="ECO:0007669"/>
    <property type="project" value="TreeGrafter"/>
</dbReference>
<dbReference type="STRING" id="151549.A0A4C1Y2B8"/>
<proteinExistence type="predicted"/>
<dbReference type="Proteomes" id="UP000299102">
    <property type="component" value="Unassembled WGS sequence"/>
</dbReference>
<dbReference type="GO" id="GO:0003690">
    <property type="term" value="F:double-stranded DNA binding"/>
    <property type="evidence" value="ECO:0007669"/>
    <property type="project" value="TreeGrafter"/>
</dbReference>
<dbReference type="OrthoDB" id="429597at2759"/>
<dbReference type="GO" id="GO:0015074">
    <property type="term" value="P:DNA integration"/>
    <property type="evidence" value="ECO:0007669"/>
    <property type="project" value="TreeGrafter"/>
</dbReference>
<evidence type="ECO:0000313" key="2">
    <source>
        <dbReference type="Proteomes" id="UP000299102"/>
    </source>
</evidence>
<dbReference type="GO" id="GO:0044547">
    <property type="term" value="F:DNA topoisomerase binding"/>
    <property type="evidence" value="ECO:0007669"/>
    <property type="project" value="TreeGrafter"/>
</dbReference>
<evidence type="ECO:0000313" key="1">
    <source>
        <dbReference type="EMBL" id="GBP68679.1"/>
    </source>
</evidence>
<gene>
    <name evidence="1" type="primary">SETMAR</name>
    <name evidence="1" type="ORF">EVAR_42470_1</name>
</gene>
<organism evidence="1 2">
    <name type="scientific">Eumeta variegata</name>
    <name type="common">Bagworm moth</name>
    <name type="synonym">Eumeta japonica</name>
    <dbReference type="NCBI Taxonomy" id="151549"/>
    <lineage>
        <taxon>Eukaryota</taxon>
        <taxon>Metazoa</taxon>
        <taxon>Ecdysozoa</taxon>
        <taxon>Arthropoda</taxon>
        <taxon>Hexapoda</taxon>
        <taxon>Insecta</taxon>
        <taxon>Pterygota</taxon>
        <taxon>Neoptera</taxon>
        <taxon>Endopterygota</taxon>
        <taxon>Lepidoptera</taxon>
        <taxon>Glossata</taxon>
        <taxon>Ditrysia</taxon>
        <taxon>Tineoidea</taxon>
        <taxon>Psychidae</taxon>
        <taxon>Oiketicinae</taxon>
        <taxon>Eumeta</taxon>
    </lineage>
</organism>
<sequence>MSSLRYYNNIEFLRFLSHLRSIAQHEQRSTLSLDCYFREFNGISIIRIREFNYISIILHAINIRAARHEGRTHRVLPTQPTHYNILSHKREKCDTSCERICDVYGANAVSVRVAQNRLKRSQSGNFDVKDEPRSGRPVTDKVDVILKKVKQDRHISSCYVAEELGIDHKTVLTQLKKAGYIKKLDTWVPHELTERNLMNRLLICDSLLKRKETESFLKRLITCDEKWITTTTEYSTNYRETRINS</sequence>
<dbReference type="PANTHER" id="PTHR46060">
    <property type="entry name" value="MARINER MOS1 TRANSPOSASE-LIKE PROTEIN"/>
    <property type="match status" value="1"/>
</dbReference>
<dbReference type="PANTHER" id="PTHR46060:SF2">
    <property type="entry name" value="HISTONE-LYSINE N-METHYLTRANSFERASE SETMAR"/>
    <property type="match status" value="1"/>
</dbReference>
<reference evidence="1 2" key="1">
    <citation type="journal article" date="2019" name="Commun. Biol.">
        <title>The bagworm genome reveals a unique fibroin gene that provides high tensile strength.</title>
        <authorList>
            <person name="Kono N."/>
            <person name="Nakamura H."/>
            <person name="Ohtoshi R."/>
            <person name="Tomita M."/>
            <person name="Numata K."/>
            <person name="Arakawa K."/>
        </authorList>
    </citation>
    <scope>NUCLEOTIDE SEQUENCE [LARGE SCALE GENOMIC DNA]</scope>
</reference>
<accession>A0A4C1Y2B8</accession>
<dbReference type="EMBL" id="BGZK01001020">
    <property type="protein sequence ID" value="GBP68679.1"/>
    <property type="molecule type" value="Genomic_DNA"/>
</dbReference>
<dbReference type="GO" id="GO:0044774">
    <property type="term" value="P:mitotic DNA integrity checkpoint signaling"/>
    <property type="evidence" value="ECO:0007669"/>
    <property type="project" value="TreeGrafter"/>
</dbReference>
<dbReference type="InterPro" id="IPR036397">
    <property type="entry name" value="RNaseH_sf"/>
</dbReference>
<keyword evidence="1" id="KW-0808">Transferase</keyword>
<dbReference type="GO" id="GO:0000729">
    <property type="term" value="P:DNA double-strand break processing"/>
    <property type="evidence" value="ECO:0007669"/>
    <property type="project" value="TreeGrafter"/>
</dbReference>
<dbReference type="Gene3D" id="3.30.420.10">
    <property type="entry name" value="Ribonuclease H-like superfamily/Ribonuclease H"/>
    <property type="match status" value="1"/>
</dbReference>
<dbReference type="InterPro" id="IPR052709">
    <property type="entry name" value="Transposase-MT_Hybrid"/>
</dbReference>
<dbReference type="GO" id="GO:0046975">
    <property type="term" value="F:histone H3K36 methyltransferase activity"/>
    <property type="evidence" value="ECO:0007669"/>
    <property type="project" value="TreeGrafter"/>
</dbReference>
<dbReference type="GO" id="GO:0006303">
    <property type="term" value="P:double-strand break repair via nonhomologous end joining"/>
    <property type="evidence" value="ECO:0007669"/>
    <property type="project" value="TreeGrafter"/>
</dbReference>
<dbReference type="AlphaFoldDB" id="A0A4C1Y2B8"/>